<gene>
    <name evidence="1" type="ordered locus">LLO_2768</name>
</gene>
<dbReference type="RefSeq" id="WP_003635169.1">
    <property type="nucleotide sequence ID" value="NC_013861.1"/>
</dbReference>
<dbReference type="EMBL" id="FN650140">
    <property type="protein sequence ID" value="CBJ13200.1"/>
    <property type="molecule type" value="Genomic_DNA"/>
</dbReference>
<accession>D3HL81</accession>
<dbReference type="AlphaFoldDB" id="D3HL81"/>
<evidence type="ECO:0000313" key="2">
    <source>
        <dbReference type="Proteomes" id="UP000001060"/>
    </source>
</evidence>
<dbReference type="GeneID" id="40926965"/>
<dbReference type="Proteomes" id="UP000001060">
    <property type="component" value="Chromosome"/>
</dbReference>
<dbReference type="KEGG" id="llo:LLO_2768"/>
<proteinExistence type="predicted"/>
<organism evidence="1 2">
    <name type="scientific">Legionella longbeachae serogroup 1 (strain NSW150)</name>
    <dbReference type="NCBI Taxonomy" id="661367"/>
    <lineage>
        <taxon>Bacteria</taxon>
        <taxon>Pseudomonadati</taxon>
        <taxon>Pseudomonadota</taxon>
        <taxon>Gammaproteobacteria</taxon>
        <taxon>Legionellales</taxon>
        <taxon>Legionellaceae</taxon>
        <taxon>Legionella</taxon>
    </lineage>
</organism>
<name>D3HL81_LEGLN</name>
<evidence type="ECO:0000313" key="1">
    <source>
        <dbReference type="EMBL" id="CBJ13200.1"/>
    </source>
</evidence>
<sequence>MVKADDEYFAVSNLSYYVSSYWAPYSPSMNELAERKRLDTEEQLATVYNATHFYLFKTQKEALAFKENLPEAKMADSHESRVITKAVIKKHTKLLELSYKTSILDELHQQMHEKFKECNEAVRKKLDQQLLFKLWGELEQINDKIKNPQNHTVSNLMLRAERADLKLIGIYTPHNDEPIAYYDENYVREESKTNPTHFGQKISDQIESKCIIL</sequence>
<dbReference type="HOGENOM" id="CLU_1293056_0_0_6"/>
<reference evidence="1 2" key="1">
    <citation type="journal article" date="2010" name="PLoS Genet.">
        <title>Analysis of the Legionella longbeachae genome and transcriptome uncovers unique strategies to cause Legionnaires' disease.</title>
        <authorList>
            <person name="Cazalet C."/>
            <person name="Gomez-Valero L."/>
            <person name="Rusniok C."/>
            <person name="Lomma M."/>
            <person name="Dervins-Ravault D."/>
            <person name="Newton H."/>
            <person name="Sansom F."/>
            <person name="Jarraud S."/>
            <person name="Zidane N."/>
            <person name="Ma L."/>
            <person name="Bouchier C."/>
            <person name="Etienne J."/>
            <person name="Hartland E."/>
            <person name="Buchrieser C."/>
        </authorList>
    </citation>
    <scope>NUCLEOTIDE SEQUENCE [LARGE SCALE GENOMIC DNA]</scope>
    <source>
        <strain evidence="1 2">NSW150</strain>
    </source>
</reference>
<keyword evidence="2" id="KW-1185">Reference proteome</keyword>
<protein>
    <submittedName>
        <fullName evidence="1">Uncharacterized protein</fullName>
    </submittedName>
</protein>